<feature type="binding site" evidence="2">
    <location>
        <position position="337"/>
    </location>
    <ligand>
        <name>FAD</name>
        <dbReference type="ChEBI" id="CHEBI:57692"/>
    </ligand>
</feature>
<reference evidence="3 4" key="1">
    <citation type="submission" date="2018-01" db="EMBL/GenBank/DDBJ databases">
        <authorList>
            <person name="Paulsen S."/>
            <person name="Gram L.K."/>
        </authorList>
    </citation>
    <scope>NUCLEOTIDE SEQUENCE [LARGE SCALE GENOMIC DNA]</scope>
    <source>
        <strain evidence="3 4">S2676</strain>
    </source>
</reference>
<proteinExistence type="predicted"/>
<feature type="binding site" evidence="2">
    <location>
        <position position="350"/>
    </location>
    <ligand>
        <name>FAD</name>
        <dbReference type="ChEBI" id="CHEBI:57692"/>
    </ligand>
</feature>
<dbReference type="EMBL" id="PNCI01000019">
    <property type="protein sequence ID" value="TMP29020.1"/>
    <property type="molecule type" value="Genomic_DNA"/>
</dbReference>
<dbReference type="Pfam" id="PF04820">
    <property type="entry name" value="Trp_halogenase"/>
    <property type="match status" value="1"/>
</dbReference>
<keyword evidence="2" id="KW-0285">Flavoprotein</keyword>
<dbReference type="Gene3D" id="3.50.50.60">
    <property type="entry name" value="FAD/NAD(P)-binding domain"/>
    <property type="match status" value="1"/>
</dbReference>
<dbReference type="InterPro" id="IPR036188">
    <property type="entry name" value="FAD/NAD-bd_sf"/>
</dbReference>
<reference evidence="4" key="2">
    <citation type="submission" date="2019-06" db="EMBL/GenBank/DDBJ databases">
        <title>Co-occurence of chitin degradation, pigmentation and bioactivity in marine Pseudoalteromonas.</title>
        <authorList>
            <person name="Sonnenschein E.C."/>
            <person name="Bech P.K."/>
        </authorList>
    </citation>
    <scope>NUCLEOTIDE SEQUENCE [LARGE SCALE GENOMIC DNA]</scope>
    <source>
        <strain evidence="4">S2676</strain>
    </source>
</reference>
<feature type="active site" evidence="1">
    <location>
        <position position="79"/>
    </location>
</feature>
<dbReference type="InterPro" id="IPR006905">
    <property type="entry name" value="Flavin_halogenase"/>
</dbReference>
<evidence type="ECO:0000313" key="4">
    <source>
        <dbReference type="Proteomes" id="UP000310249"/>
    </source>
</evidence>
<feature type="binding site" evidence="2">
    <location>
        <position position="79"/>
    </location>
    <ligand>
        <name>7-chloro-L-tryptophan</name>
        <dbReference type="ChEBI" id="CHEBI:58713"/>
    </ligand>
</feature>
<dbReference type="GO" id="GO:0004497">
    <property type="term" value="F:monooxygenase activity"/>
    <property type="evidence" value="ECO:0007669"/>
    <property type="project" value="InterPro"/>
</dbReference>
<organism evidence="3 4">
    <name type="scientific">Pseudoalteromonas rubra</name>
    <dbReference type="NCBI Taxonomy" id="43658"/>
    <lineage>
        <taxon>Bacteria</taxon>
        <taxon>Pseudomonadati</taxon>
        <taxon>Pseudomonadota</taxon>
        <taxon>Gammaproteobacteria</taxon>
        <taxon>Alteromonadales</taxon>
        <taxon>Pseudoalteromonadaceae</taxon>
        <taxon>Pseudoalteromonas</taxon>
    </lineage>
</organism>
<dbReference type="PANTHER" id="PTHR43747">
    <property type="entry name" value="FAD-BINDING PROTEIN"/>
    <property type="match status" value="1"/>
</dbReference>
<dbReference type="SUPFAM" id="SSF51905">
    <property type="entry name" value="FAD/NAD(P)-binding domain"/>
    <property type="match status" value="1"/>
</dbReference>
<dbReference type="InterPro" id="IPR033856">
    <property type="entry name" value="Trp_halogen"/>
</dbReference>
<dbReference type="InterPro" id="IPR050816">
    <property type="entry name" value="Flavin-dep_Halogenase_NPB"/>
</dbReference>
<evidence type="ECO:0000256" key="1">
    <source>
        <dbReference type="PIRSR" id="PIRSR011396-1"/>
    </source>
</evidence>
<gene>
    <name evidence="3" type="ORF">CWB99_09625</name>
</gene>
<accession>A0A5S3WM09</accession>
<dbReference type="AlphaFoldDB" id="A0A5S3WM09"/>
<name>A0A5S3WM09_9GAMM</name>
<sequence>MKEIKKYVVVGGGTAGWLSANLLAAQLKDMPTHSVTLIESPTIPIIGVGEGTVPSIRKTLQKIGLPETTLFQECDATFKQSIKFVNWLDKHRHGKNNAYHHLFDYPFPFGENLADFWLAEGKGEHFADMVSFQGKCCDEHKAPKLITHPEYQGVSDYAYHFDAHKFAGVLAKHAMENFGVEHIRANVINLKQSVCGNIEQLVLDNGAVVDLDMVIDCSGFSSYILGQQLAVPFISKSDQLFINRALTVQVPYTSEVSLPPYTISTAHQFGWIWDIGLTTRRGVGLVYDDSLTNKETAYAKLARYLGRDPEQYTVRDIPMPVGVREKVWVNNCVAIGLSQGFVEPLEATAILLADFSANLLCNKLPRFADELPAIATQFNERVAHAWLRVLDFVKLHYCISDRQDSEFWRKNRSADSIPDSLKQRLELWRYAPPGGDDFMTKFEVFDVENYLYVLYGMKYGTRSKALSGAEIKRLSQQVAQVREVALQQCQSLPSHNQLLALIQRHGMHKV</sequence>
<dbReference type="PIRSF" id="PIRSF011396">
    <property type="entry name" value="Trp_halogenase"/>
    <property type="match status" value="1"/>
</dbReference>
<dbReference type="RefSeq" id="WP_138552891.1">
    <property type="nucleotide sequence ID" value="NZ_PNCH01000051.1"/>
</dbReference>
<evidence type="ECO:0000256" key="2">
    <source>
        <dbReference type="PIRSR" id="PIRSR011396-2"/>
    </source>
</evidence>
<dbReference type="GO" id="GO:0000166">
    <property type="term" value="F:nucleotide binding"/>
    <property type="evidence" value="ECO:0007669"/>
    <property type="project" value="UniProtKB-KW"/>
</dbReference>
<evidence type="ECO:0000313" key="3">
    <source>
        <dbReference type="EMBL" id="TMP29020.1"/>
    </source>
</evidence>
<feature type="binding site" evidence="2">
    <location>
        <position position="187"/>
    </location>
    <ligand>
        <name>FAD</name>
        <dbReference type="ChEBI" id="CHEBI:57692"/>
    </ligand>
</feature>
<keyword evidence="2" id="KW-0274">FAD</keyword>
<dbReference type="OrthoDB" id="7178350at2"/>
<feature type="binding site" evidence="2">
    <location>
        <begin position="12"/>
        <end position="15"/>
    </location>
    <ligand>
        <name>FAD</name>
        <dbReference type="ChEBI" id="CHEBI:57692"/>
    </ligand>
</feature>
<protein>
    <submittedName>
        <fullName evidence="3">Tryptophan 7-halogenase</fullName>
    </submittedName>
</protein>
<comment type="caution">
    <text evidence="3">The sequence shown here is derived from an EMBL/GenBank/DDBJ whole genome shotgun (WGS) entry which is preliminary data.</text>
</comment>
<feature type="binding site" evidence="2">
    <location>
        <position position="346"/>
    </location>
    <ligand>
        <name>L-tryptophan</name>
        <dbReference type="ChEBI" id="CHEBI:57912"/>
    </ligand>
</feature>
<dbReference type="Proteomes" id="UP000310249">
    <property type="component" value="Unassembled WGS sequence"/>
</dbReference>
<keyword evidence="2" id="KW-0547">Nucleotide-binding</keyword>
<dbReference type="PANTHER" id="PTHR43747:SF4">
    <property type="entry name" value="FLAVIN-DEPENDENT TRYPTOPHAN HALOGENASE"/>
    <property type="match status" value="1"/>
</dbReference>